<sequence>MDNNKRKRTGLNYNKELKQNKNFMYNDLKRSNCYGCDFTGSNFNFTSFRGAHFKGCNFFGCTFKSAEFIGSNFKKSKFKKAKFEDAVFEGVNLSGVDFKEAEFKNVIFVCTDISVAKNLEFDESSVRIFDEAPIINISENLKNAINLALTNEKVRNSRLLDNKDGEINTLSIMILLEKFSEKNLISGLKILADRIDRDFCTLSYIVKSIQTYQKEGIL</sequence>
<dbReference type="Gene3D" id="2.160.20.80">
    <property type="entry name" value="E3 ubiquitin-protein ligase SopA"/>
    <property type="match status" value="1"/>
</dbReference>
<organism evidence="1 2">
    <name type="scientific">Clostridium weizhouense</name>
    <dbReference type="NCBI Taxonomy" id="2859781"/>
    <lineage>
        <taxon>Bacteria</taxon>
        <taxon>Bacillati</taxon>
        <taxon>Bacillota</taxon>
        <taxon>Clostridia</taxon>
        <taxon>Eubacteriales</taxon>
        <taxon>Clostridiaceae</taxon>
        <taxon>Clostridium</taxon>
    </lineage>
</organism>
<reference evidence="1 2" key="1">
    <citation type="submission" date="2021-07" db="EMBL/GenBank/DDBJ databases">
        <title>Clostridium weizhouense sp. nov., an anaerobic bacterium isolated from activated sludge of Petroleum wastewater.</title>
        <authorList>
            <person name="Li Q."/>
        </authorList>
    </citation>
    <scope>NUCLEOTIDE SEQUENCE [LARGE SCALE GENOMIC DNA]</scope>
    <source>
        <strain evidence="1 2">YB-6</strain>
    </source>
</reference>
<dbReference type="PANTHER" id="PTHR14136:SF17">
    <property type="entry name" value="BTB_POZ DOMAIN-CONTAINING PROTEIN KCTD9"/>
    <property type="match status" value="1"/>
</dbReference>
<accession>A0ABS7APR2</accession>
<dbReference type="Proteomes" id="UP001519921">
    <property type="component" value="Unassembled WGS sequence"/>
</dbReference>
<proteinExistence type="predicted"/>
<comment type="caution">
    <text evidence="1">The sequence shown here is derived from an EMBL/GenBank/DDBJ whole genome shotgun (WGS) entry which is preliminary data.</text>
</comment>
<dbReference type="PANTHER" id="PTHR14136">
    <property type="entry name" value="BTB_POZ DOMAIN-CONTAINING PROTEIN KCTD9"/>
    <property type="match status" value="1"/>
</dbReference>
<dbReference type="EMBL" id="JAHXPT010000008">
    <property type="protein sequence ID" value="MBW6410649.1"/>
    <property type="molecule type" value="Genomic_DNA"/>
</dbReference>
<dbReference type="InterPro" id="IPR051082">
    <property type="entry name" value="Pentapeptide-BTB/POZ_domain"/>
</dbReference>
<dbReference type="Pfam" id="PF13576">
    <property type="entry name" value="Pentapeptide_3"/>
    <property type="match status" value="1"/>
</dbReference>
<dbReference type="RefSeq" id="WP_219780111.1">
    <property type="nucleotide sequence ID" value="NZ_JAHXPT010000008.1"/>
</dbReference>
<evidence type="ECO:0000313" key="2">
    <source>
        <dbReference type="Proteomes" id="UP001519921"/>
    </source>
</evidence>
<keyword evidence="2" id="KW-1185">Reference proteome</keyword>
<evidence type="ECO:0000313" key="1">
    <source>
        <dbReference type="EMBL" id="MBW6410649.1"/>
    </source>
</evidence>
<name>A0ABS7APR2_9CLOT</name>
<dbReference type="SUPFAM" id="SSF141571">
    <property type="entry name" value="Pentapeptide repeat-like"/>
    <property type="match status" value="1"/>
</dbReference>
<dbReference type="Pfam" id="PF00805">
    <property type="entry name" value="Pentapeptide"/>
    <property type="match status" value="1"/>
</dbReference>
<gene>
    <name evidence="1" type="ORF">KYD98_11130</name>
</gene>
<dbReference type="InterPro" id="IPR001646">
    <property type="entry name" value="5peptide_repeat"/>
</dbReference>
<protein>
    <submittedName>
        <fullName evidence="1">Pentapeptide repeat-containing protein</fullName>
    </submittedName>
</protein>